<evidence type="ECO:0000256" key="2">
    <source>
        <dbReference type="SAM" id="Phobius"/>
    </source>
</evidence>
<feature type="compositionally biased region" description="Polar residues" evidence="1">
    <location>
        <begin position="326"/>
        <end position="336"/>
    </location>
</feature>
<evidence type="ECO:0000256" key="1">
    <source>
        <dbReference type="SAM" id="MobiDB-lite"/>
    </source>
</evidence>
<organism evidence="4 5">
    <name type="scientific">Cyprinus carpio</name>
    <name type="common">Common carp</name>
    <dbReference type="NCBI Taxonomy" id="7962"/>
    <lineage>
        <taxon>Eukaryota</taxon>
        <taxon>Metazoa</taxon>
        <taxon>Chordata</taxon>
        <taxon>Craniata</taxon>
        <taxon>Vertebrata</taxon>
        <taxon>Euteleostomi</taxon>
        <taxon>Actinopterygii</taxon>
        <taxon>Neopterygii</taxon>
        <taxon>Teleostei</taxon>
        <taxon>Ostariophysi</taxon>
        <taxon>Cypriniformes</taxon>
        <taxon>Cyprinidae</taxon>
        <taxon>Cyprininae</taxon>
        <taxon>Cyprinus</taxon>
    </lineage>
</organism>
<evidence type="ECO:0000256" key="3">
    <source>
        <dbReference type="SAM" id="SignalP"/>
    </source>
</evidence>
<dbReference type="PANTHER" id="PTHR46484:SF1">
    <property type="entry name" value="SCHWANN CELL MYELIN PROTEIN-RELATED"/>
    <property type="match status" value="1"/>
</dbReference>
<name>A0A8C1MKP3_CYPCA</name>
<dbReference type="Gene3D" id="2.60.40.10">
    <property type="entry name" value="Immunoglobulins"/>
    <property type="match status" value="2"/>
</dbReference>
<dbReference type="InterPro" id="IPR013783">
    <property type="entry name" value="Ig-like_fold"/>
</dbReference>
<keyword evidence="2" id="KW-0812">Transmembrane</keyword>
<keyword evidence="3" id="KW-0732">Signal</keyword>
<dbReference type="Ensembl" id="ENSCCRT00010086425.1">
    <property type="protein sequence ID" value="ENSCCRP00010077858.1"/>
    <property type="gene ID" value="ENSCCRG00010034052.1"/>
</dbReference>
<reference evidence="4" key="1">
    <citation type="submission" date="2025-08" db="UniProtKB">
        <authorList>
            <consortium name="Ensembl"/>
        </authorList>
    </citation>
    <scope>IDENTIFICATION</scope>
</reference>
<keyword evidence="2" id="KW-1133">Transmembrane helix</keyword>
<dbReference type="InterPro" id="IPR036179">
    <property type="entry name" value="Ig-like_dom_sf"/>
</dbReference>
<proteinExistence type="predicted"/>
<accession>A0A8C1MKP3</accession>
<dbReference type="AlphaFoldDB" id="A0A8C1MKP3"/>
<dbReference type="PANTHER" id="PTHR46484">
    <property type="entry name" value="SI:CH211-171H4.5-RELATED"/>
    <property type="match status" value="1"/>
</dbReference>
<feature type="compositionally biased region" description="Basic and acidic residues" evidence="1">
    <location>
        <begin position="348"/>
        <end position="359"/>
    </location>
</feature>
<feature type="chain" id="PRO_5034588514" evidence="3">
    <location>
        <begin position="22"/>
        <end position="374"/>
    </location>
</feature>
<evidence type="ECO:0000313" key="5">
    <source>
        <dbReference type="Proteomes" id="UP000694427"/>
    </source>
</evidence>
<keyword evidence="2" id="KW-0472">Membrane</keyword>
<feature type="transmembrane region" description="Helical" evidence="2">
    <location>
        <begin position="253"/>
        <end position="275"/>
    </location>
</feature>
<keyword evidence="5" id="KW-1185">Reference proteome</keyword>
<feature type="region of interest" description="Disordered" evidence="1">
    <location>
        <begin position="308"/>
        <end position="374"/>
    </location>
</feature>
<dbReference type="Proteomes" id="UP000694427">
    <property type="component" value="Unplaced"/>
</dbReference>
<protein>
    <submittedName>
        <fullName evidence="4">Si:ch73-380l3.3</fullName>
    </submittedName>
</protein>
<sequence length="374" mass="42599">MTGHFLLHLIFQVVLLYDALGWEVRMPKEIHGLKGSCLVIPCSFSYTSYPPKDPRRIVWYQWVSKGYPLVYDPWYPNDVIEKFKGNTDLYGNSSWDCSLLIKNLKPSHHGEKLYTWIDPENVGKSTYAFYDVTSTILVDADPQLPSINIYGGERTGETITVVCSAFHTCPYSKPDIILNGIEGSDQIDNEHFKDGLWKITLTRTSVVKTESSTIECSVTYHGGITVTATKDVNAQSRAHKDADSTHIGLKTTWLFILAPSLVFLLICIITAFIVYKKRHRQPVNDIQGSLTPFEKRRSRWNRFSRQFSRSGGRAGWSNRENRSEIRTNTCTVTENKPFSKPRMPSPKSEPKSYSGHDSDAEYTNMDELNMYGNI</sequence>
<reference evidence="4" key="2">
    <citation type="submission" date="2025-09" db="UniProtKB">
        <authorList>
            <consortium name="Ensembl"/>
        </authorList>
    </citation>
    <scope>IDENTIFICATION</scope>
</reference>
<feature type="signal peptide" evidence="3">
    <location>
        <begin position="1"/>
        <end position="21"/>
    </location>
</feature>
<evidence type="ECO:0000313" key="4">
    <source>
        <dbReference type="Ensembl" id="ENSCCRP00010077858.1"/>
    </source>
</evidence>
<dbReference type="SUPFAM" id="SSF48726">
    <property type="entry name" value="Immunoglobulin"/>
    <property type="match status" value="2"/>
</dbReference>